<dbReference type="EC" id="2.4.-.-" evidence="2"/>
<organism evidence="2 3">
    <name type="scientific">Mucilaginibacter roseus</name>
    <dbReference type="NCBI Taxonomy" id="1528868"/>
    <lineage>
        <taxon>Bacteria</taxon>
        <taxon>Pseudomonadati</taxon>
        <taxon>Bacteroidota</taxon>
        <taxon>Sphingobacteriia</taxon>
        <taxon>Sphingobacteriales</taxon>
        <taxon>Sphingobacteriaceae</taxon>
        <taxon>Mucilaginibacter</taxon>
    </lineage>
</organism>
<dbReference type="InterPro" id="IPR050194">
    <property type="entry name" value="Glycosyltransferase_grp1"/>
</dbReference>
<feature type="domain" description="Glycosyl transferase family 1" evidence="1">
    <location>
        <begin position="211"/>
        <end position="367"/>
    </location>
</feature>
<protein>
    <submittedName>
        <fullName evidence="2">Glycosyltransferase</fullName>
        <ecNumber evidence="2">2.4.-.-</ecNumber>
    </submittedName>
</protein>
<dbReference type="Pfam" id="PF00534">
    <property type="entry name" value="Glycos_transf_1"/>
    <property type="match status" value="1"/>
</dbReference>
<dbReference type="Gene3D" id="3.40.50.2000">
    <property type="entry name" value="Glycogen Phosphorylase B"/>
    <property type="match status" value="2"/>
</dbReference>
<dbReference type="Proteomes" id="UP001199919">
    <property type="component" value="Unassembled WGS sequence"/>
</dbReference>
<dbReference type="GO" id="GO:0016757">
    <property type="term" value="F:glycosyltransferase activity"/>
    <property type="evidence" value="ECO:0007669"/>
    <property type="project" value="UniProtKB-KW"/>
</dbReference>
<keyword evidence="2" id="KW-0808">Transferase</keyword>
<keyword evidence="2" id="KW-0328">Glycosyltransferase</keyword>
<evidence type="ECO:0000313" key="2">
    <source>
        <dbReference type="EMBL" id="MCD8739757.1"/>
    </source>
</evidence>
<comment type="caution">
    <text evidence="2">The sequence shown here is derived from an EMBL/GenBank/DDBJ whole genome shotgun (WGS) entry which is preliminary data.</text>
</comment>
<dbReference type="PANTHER" id="PTHR45947:SF3">
    <property type="entry name" value="SULFOQUINOVOSYL TRANSFERASE SQD2"/>
    <property type="match status" value="1"/>
</dbReference>
<accession>A0ABS8U1M9</accession>
<dbReference type="EMBL" id="JAJPWV010000001">
    <property type="protein sequence ID" value="MCD8739757.1"/>
    <property type="molecule type" value="Genomic_DNA"/>
</dbReference>
<sequence length="417" mass="46843">MKILHVISTMNPETGGVCEAVRLLAEGLTDAGFYNEIASVDHKVYHSDSIVTQHALGPKRGPWYYSKQLMPWLLKNLTRFDVVVVHGLWLYHGYAVNKALKQLDRNAEGILPRFMVMPHGMLDPYFQQAKGRRIKALRNIAYWALVEKNIINNADELLFTCETELLLARKPFKPYYPKRETVVGLGVQSPPAFTLSMAKAFLETAPDLQLKPYWLFLSRINEKKGCDLLLQAYKSLAERAAAIGDISHLPNLVIAGPGGEMAYGEQLQQMVRQSVILNNRVHFPGMLIGDAKWGAFYDCEAFVLPSHQENFGIAVVEALACGKPVLISDQVNIWREIKDSGAAIVEPDTAEGTFNLLYKWYKLSAQNKQLMSGAANGCFEQYFSEYANIERFSRVMHGTDSSSTNKNKLTDQYAIIS</sequence>
<dbReference type="SUPFAM" id="SSF53756">
    <property type="entry name" value="UDP-Glycosyltransferase/glycogen phosphorylase"/>
    <property type="match status" value="1"/>
</dbReference>
<gene>
    <name evidence="2" type="ORF">LT679_04005</name>
</gene>
<name>A0ABS8U1M9_9SPHI</name>
<dbReference type="InterPro" id="IPR001296">
    <property type="entry name" value="Glyco_trans_1"/>
</dbReference>
<evidence type="ECO:0000313" key="3">
    <source>
        <dbReference type="Proteomes" id="UP001199919"/>
    </source>
</evidence>
<evidence type="ECO:0000259" key="1">
    <source>
        <dbReference type="Pfam" id="PF00534"/>
    </source>
</evidence>
<dbReference type="RefSeq" id="WP_232175734.1">
    <property type="nucleotide sequence ID" value="NZ_JAJPWV010000001.1"/>
</dbReference>
<proteinExistence type="predicted"/>
<reference evidence="2 3" key="1">
    <citation type="submission" date="2021-12" db="EMBL/GenBank/DDBJ databases">
        <title>Mucilaginibacter roseus genome.</title>
        <authorList>
            <person name="Ferreira J.R."/>
            <person name="Newman J.D."/>
        </authorList>
    </citation>
    <scope>NUCLEOTIDE SEQUENCE [LARGE SCALE GENOMIC DNA]</scope>
    <source>
        <strain evidence="2 3">LMG 28454</strain>
    </source>
</reference>
<keyword evidence="3" id="KW-1185">Reference proteome</keyword>
<dbReference type="PANTHER" id="PTHR45947">
    <property type="entry name" value="SULFOQUINOVOSYL TRANSFERASE SQD2"/>
    <property type="match status" value="1"/>
</dbReference>